<dbReference type="EMBL" id="AUZY01001166">
    <property type="protein sequence ID" value="EQD76024.1"/>
    <property type="molecule type" value="Genomic_DNA"/>
</dbReference>
<dbReference type="FunFam" id="3.40.50.720:FF:000080">
    <property type="entry name" value="Thiazole biosynthesis adenylyltransferase ThiF"/>
    <property type="match status" value="1"/>
</dbReference>
<feature type="transmembrane region" description="Helical" evidence="2">
    <location>
        <begin position="30"/>
        <end position="56"/>
    </location>
</feature>
<dbReference type="GO" id="GO:0016779">
    <property type="term" value="F:nucleotidyltransferase activity"/>
    <property type="evidence" value="ECO:0007669"/>
    <property type="project" value="TreeGrafter"/>
</dbReference>
<evidence type="ECO:0000256" key="1">
    <source>
        <dbReference type="ARBA" id="ARBA00009919"/>
    </source>
</evidence>
<dbReference type="InterPro" id="IPR045886">
    <property type="entry name" value="ThiF/MoeB/HesA"/>
</dbReference>
<sequence>MPDSTIRYIRQTVLGDWGTAGQERIMRARVLLVGLGGLGGTVALYLAAAGVGTLLLNDFDRVDETNLHRQLLFTESDIGQLKVEAAAKHLHARNHSLALERIPQRLSQNALAASVASADLVVDTSDNFATRDAINLACLNMQRPLVSGACIRYEGQIAVFDFRVPESPCYTCLYPDSGADGPLETCSVNGISGPVAGIIGSLQAQASLDLLLGRPTPWPGFLLTFDAVQGVFQRIRLSRDPDCRTCGS</sequence>
<comment type="caution">
    <text evidence="4">The sequence shown here is derived from an EMBL/GenBank/DDBJ whole genome shotgun (WGS) entry which is preliminary data.</text>
</comment>
<dbReference type="PANTHER" id="PTHR10953:SF102">
    <property type="entry name" value="ADENYLYLTRANSFERASE AND SULFURTRANSFERASE MOCS3"/>
    <property type="match status" value="1"/>
</dbReference>
<dbReference type="PANTHER" id="PTHR10953">
    <property type="entry name" value="UBIQUITIN-ACTIVATING ENZYME E1"/>
    <property type="match status" value="1"/>
</dbReference>
<dbReference type="GO" id="GO:0008641">
    <property type="term" value="F:ubiquitin-like modifier activating enzyme activity"/>
    <property type="evidence" value="ECO:0007669"/>
    <property type="project" value="InterPro"/>
</dbReference>
<evidence type="ECO:0000313" key="4">
    <source>
        <dbReference type="EMBL" id="EQD76024.1"/>
    </source>
</evidence>
<dbReference type="GO" id="GO:0004792">
    <property type="term" value="F:thiosulfate-cyanide sulfurtransferase activity"/>
    <property type="evidence" value="ECO:0007669"/>
    <property type="project" value="TreeGrafter"/>
</dbReference>
<dbReference type="SUPFAM" id="SSF69572">
    <property type="entry name" value="Activating enzymes of the ubiquitin-like proteins"/>
    <property type="match status" value="1"/>
</dbReference>
<accession>T1D3F7</accession>
<dbReference type="Gene3D" id="3.40.50.720">
    <property type="entry name" value="NAD(P)-binding Rossmann-like Domain"/>
    <property type="match status" value="1"/>
</dbReference>
<dbReference type="AlphaFoldDB" id="T1D3F7"/>
<evidence type="ECO:0000259" key="3">
    <source>
        <dbReference type="Pfam" id="PF00899"/>
    </source>
</evidence>
<keyword evidence="2" id="KW-0812">Transmembrane</keyword>
<evidence type="ECO:0000256" key="2">
    <source>
        <dbReference type="SAM" id="Phobius"/>
    </source>
</evidence>
<name>T1D3F7_9ZZZZ</name>
<protein>
    <submittedName>
        <fullName evidence="4">UBA/THIF-type NAD/FAD binding protein</fullName>
    </submittedName>
</protein>
<keyword evidence="2" id="KW-0472">Membrane</keyword>
<dbReference type="InterPro" id="IPR035985">
    <property type="entry name" value="Ubiquitin-activating_enz"/>
</dbReference>
<gene>
    <name evidence="4" type="ORF">B1B_01976</name>
</gene>
<comment type="similarity">
    <text evidence="1">Belongs to the HesA/MoeB/ThiF family.</text>
</comment>
<dbReference type="CDD" id="cd00757">
    <property type="entry name" value="ThiF_MoeB_HesA_family"/>
    <property type="match status" value="1"/>
</dbReference>
<reference evidence="4" key="1">
    <citation type="submission" date="2013-08" db="EMBL/GenBank/DDBJ databases">
        <authorList>
            <person name="Mendez C."/>
            <person name="Richter M."/>
            <person name="Ferrer M."/>
            <person name="Sanchez J."/>
        </authorList>
    </citation>
    <scope>NUCLEOTIDE SEQUENCE</scope>
</reference>
<dbReference type="GO" id="GO:0005829">
    <property type="term" value="C:cytosol"/>
    <property type="evidence" value="ECO:0007669"/>
    <property type="project" value="TreeGrafter"/>
</dbReference>
<feature type="domain" description="THIF-type NAD/FAD binding fold" evidence="3">
    <location>
        <begin position="8"/>
        <end position="244"/>
    </location>
</feature>
<dbReference type="Pfam" id="PF00899">
    <property type="entry name" value="ThiF"/>
    <property type="match status" value="1"/>
</dbReference>
<keyword evidence="2" id="KW-1133">Transmembrane helix</keyword>
<organism evidence="4">
    <name type="scientific">mine drainage metagenome</name>
    <dbReference type="NCBI Taxonomy" id="410659"/>
    <lineage>
        <taxon>unclassified sequences</taxon>
        <taxon>metagenomes</taxon>
        <taxon>ecological metagenomes</taxon>
    </lineage>
</organism>
<reference evidence="4" key="2">
    <citation type="journal article" date="2014" name="ISME J.">
        <title>Microbial stratification in low pH oxic and suboxic macroscopic growths along an acid mine drainage.</title>
        <authorList>
            <person name="Mendez-Garcia C."/>
            <person name="Mesa V."/>
            <person name="Sprenger R.R."/>
            <person name="Richter M."/>
            <person name="Diez M.S."/>
            <person name="Solano J."/>
            <person name="Bargiela R."/>
            <person name="Golyshina O.V."/>
            <person name="Manteca A."/>
            <person name="Ramos J.L."/>
            <person name="Gallego J.R."/>
            <person name="Llorente I."/>
            <person name="Martins Dos Santos V.A."/>
            <person name="Jensen O.N."/>
            <person name="Pelaez A.I."/>
            <person name="Sanchez J."/>
            <person name="Ferrer M."/>
        </authorList>
    </citation>
    <scope>NUCLEOTIDE SEQUENCE</scope>
</reference>
<proteinExistence type="inferred from homology"/>
<dbReference type="GO" id="GO:0008146">
    <property type="term" value="F:sulfotransferase activity"/>
    <property type="evidence" value="ECO:0007669"/>
    <property type="project" value="TreeGrafter"/>
</dbReference>
<dbReference type="InterPro" id="IPR000594">
    <property type="entry name" value="ThiF_NAD_FAD-bd"/>
</dbReference>